<dbReference type="KEGG" id="vg:16193681"/>
<evidence type="ECO:0008006" key="3">
    <source>
        <dbReference type="Google" id="ProtNLM"/>
    </source>
</evidence>
<proteinExistence type="predicted"/>
<gene>
    <name evidence="1" type="primary">6</name>
    <name evidence="1" type="ORF">HCTV2_6</name>
</gene>
<dbReference type="GeneID" id="16193681"/>
<sequence length="170" mass="19655">MSSEAEVDSTCADCGGRCCSFHTLRMSFIGLEDGERYDSRLMHSDDLLGQLPFEDGEIPDMRWYVGRYPDSGNRALFFDCQHVQEDGTCGEYDRRPAMCKNFACQALRGEQDLDEFLENTTWGDHEATEVLEDVREVTDRVQEIIERETTLLELHEWHEDAGWQEAEDDE</sequence>
<organism evidence="1 2">
    <name type="scientific">Haloarcula californiae tailed virus 2</name>
    <dbReference type="NCBI Taxonomy" id="1273747"/>
    <lineage>
        <taxon>Viruses</taxon>
        <taxon>Duplodnaviria</taxon>
        <taxon>Heunggongvirae</taxon>
        <taxon>Uroviricota</taxon>
        <taxon>Caudoviricetes</taxon>
        <taxon>Saparoviridae</taxon>
        <taxon>Samsavirus</taxon>
        <taxon>Samsavirus crystalli</taxon>
        <taxon>Samsavirus HCTV2</taxon>
    </lineage>
</organism>
<evidence type="ECO:0000313" key="1">
    <source>
        <dbReference type="EMBL" id="AGM11783.1"/>
    </source>
</evidence>
<accession>R4TNI0</accession>
<protein>
    <recommendedName>
        <fullName evidence="3">YkgJ family cysteine cluster protein</fullName>
    </recommendedName>
</protein>
<dbReference type="Proteomes" id="UP000204143">
    <property type="component" value="Segment"/>
</dbReference>
<name>R4TNI0_9CAUD</name>
<dbReference type="RefSeq" id="YP_008058368.1">
    <property type="nucleotide sequence ID" value="NC_021319.1"/>
</dbReference>
<dbReference type="EMBL" id="KC292028">
    <property type="protein sequence ID" value="AGM11783.1"/>
    <property type="molecule type" value="Genomic_DNA"/>
</dbReference>
<reference evidence="1 2" key="1">
    <citation type="submission" date="2012-12" db="EMBL/GenBank/DDBJ databases">
        <authorList>
            <person name="Sencilo A."/>
            <person name="Jacobs-Sera D."/>
            <person name="Russell D.A."/>
            <person name="Ko C."/>
            <person name="Bowman C.A."/>
            <person name="Atanasova N."/>
            <person name="Osterlund E."/>
            <person name="Oksanen H.M."/>
            <person name="Bamford D.H."/>
            <person name="Hatfull G.F."/>
            <person name="Roine E."/>
            <person name="Hendrix R.W."/>
        </authorList>
    </citation>
    <scope>NUCLEOTIDE SEQUENCE [LARGE SCALE GENOMIC DNA]</scope>
</reference>
<keyword evidence="2" id="KW-1185">Reference proteome</keyword>
<evidence type="ECO:0000313" key="2">
    <source>
        <dbReference type="Proteomes" id="UP000204143"/>
    </source>
</evidence>